<feature type="transmembrane region" description="Helical" evidence="8">
    <location>
        <begin position="306"/>
        <end position="328"/>
    </location>
</feature>
<evidence type="ECO:0000256" key="2">
    <source>
        <dbReference type="ARBA" id="ARBA00007935"/>
    </source>
</evidence>
<evidence type="ECO:0000256" key="4">
    <source>
        <dbReference type="ARBA" id="ARBA00022475"/>
    </source>
</evidence>
<organism evidence="9 10">
    <name type="scientific">Oerskovia enterophila</name>
    <dbReference type="NCBI Taxonomy" id="43678"/>
    <lineage>
        <taxon>Bacteria</taxon>
        <taxon>Bacillati</taxon>
        <taxon>Actinomycetota</taxon>
        <taxon>Actinomycetes</taxon>
        <taxon>Micrococcales</taxon>
        <taxon>Cellulomonadaceae</taxon>
        <taxon>Oerskovia</taxon>
    </lineage>
</organism>
<evidence type="ECO:0000256" key="7">
    <source>
        <dbReference type="ARBA" id="ARBA00023136"/>
    </source>
</evidence>
<comment type="subcellular location">
    <subcellularLocation>
        <location evidence="1">Cell membrane</location>
        <topology evidence="1">Multi-pass membrane protein</topology>
    </subcellularLocation>
</comment>
<reference evidence="9 10" key="1">
    <citation type="submission" date="2016-01" db="EMBL/GenBank/DDBJ databases">
        <title>Genome sequence of Oerskovia enterophila VJag, an agar and cellulose degrading bacterium.</title>
        <authorList>
            <person name="Poehlein A."/>
            <person name="Jag V."/>
            <person name="Bengelsdorf F."/>
            <person name="Duerre P."/>
            <person name="Daniel R."/>
        </authorList>
    </citation>
    <scope>NUCLEOTIDE SEQUENCE [LARGE SCALE GENOMIC DNA]</scope>
    <source>
        <strain evidence="9 10">VJag</strain>
    </source>
</reference>
<dbReference type="OrthoDB" id="4455417at2"/>
<dbReference type="AlphaFoldDB" id="A0A163PZ39"/>
<name>A0A163PZ39_9CELL</name>
<evidence type="ECO:0000313" key="10">
    <source>
        <dbReference type="Proteomes" id="UP000076447"/>
    </source>
</evidence>
<dbReference type="Gene3D" id="1.10.3470.10">
    <property type="entry name" value="ABC transporter involved in vitamin B12 uptake, BtuC"/>
    <property type="match status" value="1"/>
</dbReference>
<evidence type="ECO:0000256" key="8">
    <source>
        <dbReference type="SAM" id="Phobius"/>
    </source>
</evidence>
<evidence type="ECO:0000256" key="3">
    <source>
        <dbReference type="ARBA" id="ARBA00022448"/>
    </source>
</evidence>
<gene>
    <name evidence="9" type="primary">fepG_2</name>
    <name evidence="9" type="ORF">OJAG_39730</name>
</gene>
<feature type="transmembrane region" description="Helical" evidence="8">
    <location>
        <begin position="176"/>
        <end position="198"/>
    </location>
</feature>
<dbReference type="STRING" id="43678.OJAG_39730"/>
<feature type="transmembrane region" description="Helical" evidence="8">
    <location>
        <begin position="148"/>
        <end position="169"/>
    </location>
</feature>
<feature type="transmembrane region" description="Helical" evidence="8">
    <location>
        <begin position="124"/>
        <end position="142"/>
    </location>
</feature>
<dbReference type="GO" id="GO:0033214">
    <property type="term" value="P:siderophore-iron import into cell"/>
    <property type="evidence" value="ECO:0007669"/>
    <property type="project" value="TreeGrafter"/>
</dbReference>
<evidence type="ECO:0000256" key="6">
    <source>
        <dbReference type="ARBA" id="ARBA00022989"/>
    </source>
</evidence>
<comment type="caution">
    <text evidence="9">The sequence shown here is derived from an EMBL/GenBank/DDBJ whole genome shotgun (WGS) entry which is preliminary data.</text>
</comment>
<evidence type="ECO:0000256" key="5">
    <source>
        <dbReference type="ARBA" id="ARBA00022692"/>
    </source>
</evidence>
<feature type="transmembrane region" description="Helical" evidence="8">
    <location>
        <begin position="94"/>
        <end position="112"/>
    </location>
</feature>
<comment type="similarity">
    <text evidence="2">Belongs to the binding-protein-dependent transport system permease family. FecCD subfamily.</text>
</comment>
<dbReference type="InterPro" id="IPR000522">
    <property type="entry name" value="ABC_transptr_permease_BtuC"/>
</dbReference>
<dbReference type="RefSeq" id="WP_082849287.1">
    <property type="nucleotide sequence ID" value="NZ_LRIE01000085.1"/>
</dbReference>
<accession>A0A163PZ39</accession>
<dbReference type="Pfam" id="PF01032">
    <property type="entry name" value="FecCD"/>
    <property type="match status" value="1"/>
</dbReference>
<feature type="transmembrane region" description="Helical" evidence="8">
    <location>
        <begin position="40"/>
        <end position="61"/>
    </location>
</feature>
<feature type="transmembrane region" description="Helical" evidence="8">
    <location>
        <begin position="335"/>
        <end position="356"/>
    </location>
</feature>
<keyword evidence="7 8" id="KW-0472">Membrane</keyword>
<proteinExistence type="inferred from homology"/>
<dbReference type="SUPFAM" id="SSF81345">
    <property type="entry name" value="ABC transporter involved in vitamin B12 uptake, BtuC"/>
    <property type="match status" value="1"/>
</dbReference>
<feature type="transmembrane region" description="Helical" evidence="8">
    <location>
        <begin position="267"/>
        <end position="294"/>
    </location>
</feature>
<keyword evidence="5 8" id="KW-0812">Transmembrane</keyword>
<keyword evidence="3" id="KW-0813">Transport</keyword>
<dbReference type="InterPro" id="IPR037294">
    <property type="entry name" value="ABC_BtuC-like"/>
</dbReference>
<evidence type="ECO:0000313" key="9">
    <source>
        <dbReference type="EMBL" id="KZM33653.1"/>
    </source>
</evidence>
<dbReference type="PANTHER" id="PTHR30472">
    <property type="entry name" value="FERRIC ENTEROBACTIN TRANSPORT SYSTEM PERMEASE PROTEIN"/>
    <property type="match status" value="1"/>
</dbReference>
<dbReference type="Proteomes" id="UP000076447">
    <property type="component" value="Unassembled WGS sequence"/>
</dbReference>
<dbReference type="EMBL" id="LRIE01000085">
    <property type="protein sequence ID" value="KZM33653.1"/>
    <property type="molecule type" value="Genomic_DNA"/>
</dbReference>
<dbReference type="GO" id="GO:0022857">
    <property type="term" value="F:transmembrane transporter activity"/>
    <property type="evidence" value="ECO:0007669"/>
    <property type="project" value="InterPro"/>
</dbReference>
<sequence length="362" mass="37354">MTAVDQESHRAPVAAHPARRALVVRTPRDLLSFRVDRRTVVVCAALVLALVATLIAALSLGSTTLRPAAVLEALFGETTRATRTVVVDWRLPRAVLAIAFGAALGLSGAMFQSLTRNALGSPDVIGLNMGAYTGVLVVMLLGGAGWAAVATGSLVGGLATALLVYVFAFQRGVQGFRLIIVGIAFSAMLTSVNTWILVKVDVDLALRAAVWGAGTLNGVRWPQAWPPIAVMLVLCLVAVVVAPRMRQLELGDDAAATHGLGLERSKVLLIVVGIAFTALVTATAGPIAFVALAAPQVARRLTRADGTVGLVSTALVGALLLSLADVVAQHAIPGLPLPVGAVTVSIGGLYLLWLLAAETGRS</sequence>
<dbReference type="CDD" id="cd06550">
    <property type="entry name" value="TM_ABC_iron-siderophores_like"/>
    <property type="match status" value="1"/>
</dbReference>
<feature type="transmembrane region" description="Helical" evidence="8">
    <location>
        <begin position="224"/>
        <end position="242"/>
    </location>
</feature>
<evidence type="ECO:0000256" key="1">
    <source>
        <dbReference type="ARBA" id="ARBA00004651"/>
    </source>
</evidence>
<dbReference type="PANTHER" id="PTHR30472:SF24">
    <property type="entry name" value="FERRIC ENTEROBACTIN TRANSPORT SYSTEM PERMEASE PROTEIN FEPG"/>
    <property type="match status" value="1"/>
</dbReference>
<dbReference type="PATRIC" id="fig|43678.3.peg.4149"/>
<keyword evidence="6 8" id="KW-1133">Transmembrane helix</keyword>
<keyword evidence="4" id="KW-1003">Cell membrane</keyword>
<dbReference type="GO" id="GO:0005886">
    <property type="term" value="C:plasma membrane"/>
    <property type="evidence" value="ECO:0007669"/>
    <property type="project" value="UniProtKB-SubCell"/>
</dbReference>
<protein>
    <submittedName>
        <fullName evidence="9">Ferric enterobactin transport system permease protein FepG</fullName>
    </submittedName>
</protein>